<proteinExistence type="predicted"/>
<keyword evidence="6" id="KW-0472">Membrane</keyword>
<evidence type="ECO:0000256" key="4">
    <source>
        <dbReference type="PROSITE-ProRule" id="PRU00175"/>
    </source>
</evidence>
<protein>
    <recommendedName>
        <fullName evidence="7">RING-type domain-containing protein</fullName>
    </recommendedName>
</protein>
<dbReference type="PROSITE" id="PS50089">
    <property type="entry name" value="ZF_RING_2"/>
    <property type="match status" value="1"/>
</dbReference>
<dbReference type="PANTHER" id="PTHR45969:SF69">
    <property type="entry name" value="FINGER DOMAIN PROTEIN, PUTATIVE (AFU_ORTHOLOGUE AFUA_3G12190)-RELATED"/>
    <property type="match status" value="1"/>
</dbReference>
<evidence type="ECO:0000313" key="8">
    <source>
        <dbReference type="EMBL" id="KAA1077285.1"/>
    </source>
</evidence>
<keyword evidence="6" id="KW-1133">Transmembrane helix</keyword>
<accession>A0A5B0MK64</accession>
<dbReference type="InterPro" id="IPR013083">
    <property type="entry name" value="Znf_RING/FYVE/PHD"/>
</dbReference>
<feature type="region of interest" description="Disordered" evidence="5">
    <location>
        <begin position="127"/>
        <end position="169"/>
    </location>
</feature>
<sequence>MIRAPRPYYLLARFSGIFTPISTVKEDQDIQLLKMASCILLLILAGNILGFESPLDARQIASSSQAIESTDESIGFRRASNSIGQHDWPVVAPPLIQVGSQRPTDLCPTGAALKVESGDVVIEIDSPERNRYTRETPTKCSMESYSRKRSSARGEETSRAAEASNGGSNDGRDDCAVCLGLLDSDLRSLKCKHVFHRECIDGWLRGGRPTCPSCRAEISSGHKIVADQSPQTSSPQLSPLSGPTEHHQPLDSPIQEGYISDPVEAEYHMSYARFAMGPTSYPGHHCSCCRLMFFNFVVGIFSIITILIYIVLKSKL</sequence>
<dbReference type="Proteomes" id="UP000324748">
    <property type="component" value="Unassembled WGS sequence"/>
</dbReference>
<name>A0A5B0MK64_PUCGR</name>
<organism evidence="8 9">
    <name type="scientific">Puccinia graminis f. sp. tritici</name>
    <dbReference type="NCBI Taxonomy" id="56615"/>
    <lineage>
        <taxon>Eukaryota</taxon>
        <taxon>Fungi</taxon>
        <taxon>Dikarya</taxon>
        <taxon>Basidiomycota</taxon>
        <taxon>Pucciniomycotina</taxon>
        <taxon>Pucciniomycetes</taxon>
        <taxon>Pucciniales</taxon>
        <taxon>Pucciniaceae</taxon>
        <taxon>Puccinia</taxon>
    </lineage>
</organism>
<evidence type="ECO:0000259" key="7">
    <source>
        <dbReference type="PROSITE" id="PS50089"/>
    </source>
</evidence>
<dbReference type="PANTHER" id="PTHR45969">
    <property type="entry name" value="RING ZINC FINGER PROTEIN-RELATED"/>
    <property type="match status" value="1"/>
</dbReference>
<keyword evidence="6" id="KW-0812">Transmembrane</keyword>
<dbReference type="InterPro" id="IPR001841">
    <property type="entry name" value="Znf_RING"/>
</dbReference>
<feature type="transmembrane region" description="Helical" evidence="6">
    <location>
        <begin position="291"/>
        <end position="312"/>
    </location>
</feature>
<evidence type="ECO:0000256" key="6">
    <source>
        <dbReference type="SAM" id="Phobius"/>
    </source>
</evidence>
<dbReference type="GO" id="GO:0016567">
    <property type="term" value="P:protein ubiquitination"/>
    <property type="evidence" value="ECO:0007669"/>
    <property type="project" value="TreeGrafter"/>
</dbReference>
<dbReference type="SMART" id="SM00184">
    <property type="entry name" value="RING"/>
    <property type="match status" value="1"/>
</dbReference>
<evidence type="ECO:0000256" key="5">
    <source>
        <dbReference type="SAM" id="MobiDB-lite"/>
    </source>
</evidence>
<dbReference type="Pfam" id="PF13639">
    <property type="entry name" value="zf-RING_2"/>
    <property type="match status" value="1"/>
</dbReference>
<evidence type="ECO:0000256" key="2">
    <source>
        <dbReference type="ARBA" id="ARBA00022771"/>
    </source>
</evidence>
<gene>
    <name evidence="8" type="ORF">PGT21_001978</name>
</gene>
<dbReference type="OrthoDB" id="2503326at2759"/>
<feature type="compositionally biased region" description="Basic and acidic residues" evidence="5">
    <location>
        <begin position="127"/>
        <end position="137"/>
    </location>
</feature>
<keyword evidence="2 4" id="KW-0863">Zinc-finger</keyword>
<keyword evidence="9" id="KW-1185">Reference proteome</keyword>
<keyword evidence="3" id="KW-0862">Zinc</keyword>
<evidence type="ECO:0000256" key="1">
    <source>
        <dbReference type="ARBA" id="ARBA00022723"/>
    </source>
</evidence>
<dbReference type="SUPFAM" id="SSF57850">
    <property type="entry name" value="RING/U-box"/>
    <property type="match status" value="1"/>
</dbReference>
<dbReference type="GO" id="GO:0061630">
    <property type="term" value="F:ubiquitin protein ligase activity"/>
    <property type="evidence" value="ECO:0007669"/>
    <property type="project" value="TreeGrafter"/>
</dbReference>
<evidence type="ECO:0000256" key="3">
    <source>
        <dbReference type="ARBA" id="ARBA00022833"/>
    </source>
</evidence>
<keyword evidence="1" id="KW-0479">Metal-binding</keyword>
<dbReference type="AlphaFoldDB" id="A0A5B0MK64"/>
<feature type="domain" description="RING-type" evidence="7">
    <location>
        <begin position="175"/>
        <end position="215"/>
    </location>
</feature>
<feature type="compositionally biased region" description="Low complexity" evidence="5">
    <location>
        <begin position="228"/>
        <end position="243"/>
    </location>
</feature>
<dbReference type="EMBL" id="VSWC01000144">
    <property type="protein sequence ID" value="KAA1077285.1"/>
    <property type="molecule type" value="Genomic_DNA"/>
</dbReference>
<comment type="caution">
    <text evidence="8">The sequence shown here is derived from an EMBL/GenBank/DDBJ whole genome shotgun (WGS) entry which is preliminary data.</text>
</comment>
<evidence type="ECO:0000313" key="9">
    <source>
        <dbReference type="Proteomes" id="UP000324748"/>
    </source>
</evidence>
<feature type="region of interest" description="Disordered" evidence="5">
    <location>
        <begin position="225"/>
        <end position="255"/>
    </location>
</feature>
<dbReference type="GO" id="GO:0008270">
    <property type="term" value="F:zinc ion binding"/>
    <property type="evidence" value="ECO:0007669"/>
    <property type="project" value="UniProtKB-KW"/>
</dbReference>
<dbReference type="Gene3D" id="3.30.40.10">
    <property type="entry name" value="Zinc/RING finger domain, C3HC4 (zinc finger)"/>
    <property type="match status" value="1"/>
</dbReference>
<reference evidence="8 9" key="1">
    <citation type="submission" date="2019-05" db="EMBL/GenBank/DDBJ databases">
        <title>Emergence of the Ug99 lineage of the wheat stem rust pathogen through somatic hybridization.</title>
        <authorList>
            <person name="Li F."/>
            <person name="Upadhyaya N.M."/>
            <person name="Sperschneider J."/>
            <person name="Matny O."/>
            <person name="Nguyen-Phuc H."/>
            <person name="Mago R."/>
            <person name="Raley C."/>
            <person name="Miller M.E."/>
            <person name="Silverstein K.A.T."/>
            <person name="Henningsen E."/>
            <person name="Hirsch C.D."/>
            <person name="Visser B."/>
            <person name="Pretorius Z.A."/>
            <person name="Steffenson B.J."/>
            <person name="Schwessinger B."/>
            <person name="Dodds P.N."/>
            <person name="Figueroa M."/>
        </authorList>
    </citation>
    <scope>NUCLEOTIDE SEQUENCE [LARGE SCALE GENOMIC DNA]</scope>
    <source>
        <strain evidence="8">21-0</strain>
    </source>
</reference>